<evidence type="ECO:0000313" key="2">
    <source>
        <dbReference type="EMBL" id="KXN74294.1"/>
    </source>
</evidence>
<keyword evidence="1" id="KW-0812">Transmembrane</keyword>
<feature type="transmembrane region" description="Helical" evidence="1">
    <location>
        <begin position="271"/>
        <end position="289"/>
    </location>
</feature>
<sequence>MPVKAIGLKLLHFIMDLVFNTGEFKAPSTILQKILSSAVLTLVQSIPFILNYLPFFFGLISFSLLRFFFLEYHYSERYHSIYLGVLLLCLSEVLFFAYCLNSNKALNESSPPKRPYLNKKQRSEIIGMSARSMLDSEYNFKGWLSMDTERKTTSEFNRNHFLDWIGWMVFGKSTIEMEKDELTEAEGYLVETGLEKYLEVAPEKNQKTIRMFNQLTVPFQYIPFFAYIIVYFIQFLGGLILKFMGFTQDSVNGVENISYWIRQNNKSKEPPIIFCHGVGIGPVMYILFIHKLAKLHPDRTIVVLQLDYLSMNLVEKPVSRALHLAFFDSIFKKHKFTQADWICHSFGSFVMSTVASQRPHLVKNLTFIDPVCFNLLDPFLVYQVYNGPLTSISFQYILRYLVAYEFSVARFFLRNFWWEEMIFFPDYLKNIKGQVKVYLSEDDLIVDCKNTTHFFDTYFNYDNFNHSILEGAPHGGCIWNFSMMENLIKNLN</sequence>
<reference evidence="2 3" key="1">
    <citation type="journal article" date="2015" name="Genome Biol. Evol.">
        <title>Phylogenomic analyses indicate that early fungi evolved digesting cell walls of algal ancestors of land plants.</title>
        <authorList>
            <person name="Chang Y."/>
            <person name="Wang S."/>
            <person name="Sekimoto S."/>
            <person name="Aerts A.L."/>
            <person name="Choi C."/>
            <person name="Clum A."/>
            <person name="LaButti K.M."/>
            <person name="Lindquist E.A."/>
            <person name="Yee Ngan C."/>
            <person name="Ohm R.A."/>
            <person name="Salamov A.A."/>
            <person name="Grigoriev I.V."/>
            <person name="Spatafora J.W."/>
            <person name="Berbee M.L."/>
        </authorList>
    </citation>
    <scope>NUCLEOTIDE SEQUENCE [LARGE SCALE GENOMIC DNA]</scope>
    <source>
        <strain evidence="2 3">NRRL 28638</strain>
    </source>
</reference>
<evidence type="ECO:0000313" key="3">
    <source>
        <dbReference type="Proteomes" id="UP000070444"/>
    </source>
</evidence>
<gene>
    <name evidence="2" type="ORF">CONCODRAFT_76934</name>
</gene>
<dbReference type="PANTHER" id="PTHR37471">
    <property type="entry name" value="UNNAMED PRODUCT"/>
    <property type="match status" value="1"/>
</dbReference>
<evidence type="ECO:0000256" key="1">
    <source>
        <dbReference type="SAM" id="Phobius"/>
    </source>
</evidence>
<proteinExistence type="predicted"/>
<dbReference type="Gene3D" id="3.40.50.1820">
    <property type="entry name" value="alpha/beta hydrolase"/>
    <property type="match status" value="1"/>
</dbReference>
<dbReference type="PANTHER" id="PTHR37471:SF1">
    <property type="entry name" value="AB HYDROLASE-1 DOMAIN-CONTAINING PROTEIN"/>
    <property type="match status" value="1"/>
</dbReference>
<keyword evidence="2" id="KW-0378">Hydrolase</keyword>
<dbReference type="EMBL" id="KQ964425">
    <property type="protein sequence ID" value="KXN74294.1"/>
    <property type="molecule type" value="Genomic_DNA"/>
</dbReference>
<dbReference type="GO" id="GO:0016787">
    <property type="term" value="F:hydrolase activity"/>
    <property type="evidence" value="ECO:0007669"/>
    <property type="project" value="UniProtKB-KW"/>
</dbReference>
<feature type="transmembrane region" description="Helical" evidence="1">
    <location>
        <begin position="49"/>
        <end position="69"/>
    </location>
</feature>
<accession>A0A137PH15</accession>
<keyword evidence="1" id="KW-0472">Membrane</keyword>
<organism evidence="2 3">
    <name type="scientific">Conidiobolus coronatus (strain ATCC 28846 / CBS 209.66 / NRRL 28638)</name>
    <name type="common">Delacroixia coronata</name>
    <dbReference type="NCBI Taxonomy" id="796925"/>
    <lineage>
        <taxon>Eukaryota</taxon>
        <taxon>Fungi</taxon>
        <taxon>Fungi incertae sedis</taxon>
        <taxon>Zoopagomycota</taxon>
        <taxon>Entomophthoromycotina</taxon>
        <taxon>Entomophthoromycetes</taxon>
        <taxon>Entomophthorales</taxon>
        <taxon>Ancylistaceae</taxon>
        <taxon>Conidiobolus</taxon>
    </lineage>
</organism>
<feature type="transmembrane region" description="Helical" evidence="1">
    <location>
        <begin position="221"/>
        <end position="241"/>
    </location>
</feature>
<name>A0A137PH15_CONC2</name>
<keyword evidence="3" id="KW-1185">Reference proteome</keyword>
<protein>
    <submittedName>
        <fullName evidence="2">Alpha/beta-hydrolase</fullName>
    </submittedName>
</protein>
<dbReference type="SUPFAM" id="SSF53474">
    <property type="entry name" value="alpha/beta-Hydrolases"/>
    <property type="match status" value="1"/>
</dbReference>
<dbReference type="AlphaFoldDB" id="A0A137PH15"/>
<keyword evidence="1" id="KW-1133">Transmembrane helix</keyword>
<feature type="transmembrane region" description="Helical" evidence="1">
    <location>
        <begin position="81"/>
        <end position="100"/>
    </location>
</feature>
<dbReference type="OrthoDB" id="6431331at2759"/>
<dbReference type="InterPro" id="IPR029058">
    <property type="entry name" value="AB_hydrolase_fold"/>
</dbReference>
<dbReference type="Proteomes" id="UP000070444">
    <property type="component" value="Unassembled WGS sequence"/>
</dbReference>